<dbReference type="InterPro" id="IPR020843">
    <property type="entry name" value="ER"/>
</dbReference>
<sequence>MKAAIIEHYGSPEEFKIKELPTPKIDEGEILIRNRASSVNPIDTIVRKGTVKLVSGLIGDQLLGSDFSGTVLASKSERFKVGDEVFGLNSALKGGSYAQEIVADAQQAAIKPAGLSFAEAASLPLVGLTAWQGMVKDGKMKSGDRVLITGCTGGVGYVAVQIAKALGAHVTGTCSAKHLEFAKSLGTDELIAYDQAEIPKDRKFDLIFDASGHYTISDMKENLTDDAMFVSTKGGADGFKGALDAATDLLFQKRMKIVKMNPNAHDLEKLAELVNSGKLTTHIAQSFPLEQIAAAHRMLEDESFKGKITIHID</sequence>
<dbReference type="Gene3D" id="3.40.50.720">
    <property type="entry name" value="NAD(P)-binding Rossmann-like Domain"/>
    <property type="match status" value="1"/>
</dbReference>
<dbReference type="CDD" id="cd08267">
    <property type="entry name" value="MDR1"/>
    <property type="match status" value="1"/>
</dbReference>
<organism evidence="2 3">
    <name type="scientific">Persicitalea jodogahamensis</name>
    <dbReference type="NCBI Taxonomy" id="402147"/>
    <lineage>
        <taxon>Bacteria</taxon>
        <taxon>Pseudomonadati</taxon>
        <taxon>Bacteroidota</taxon>
        <taxon>Cytophagia</taxon>
        <taxon>Cytophagales</taxon>
        <taxon>Spirosomataceae</taxon>
        <taxon>Persicitalea</taxon>
    </lineage>
</organism>
<dbReference type="GO" id="GO:0016491">
    <property type="term" value="F:oxidoreductase activity"/>
    <property type="evidence" value="ECO:0007669"/>
    <property type="project" value="InterPro"/>
</dbReference>
<keyword evidence="3" id="KW-1185">Reference proteome</keyword>
<dbReference type="RefSeq" id="WP_189565903.1">
    <property type="nucleotide sequence ID" value="NZ_BMXF01000003.1"/>
</dbReference>
<dbReference type="PANTHER" id="PTHR11695">
    <property type="entry name" value="ALCOHOL DEHYDROGENASE RELATED"/>
    <property type="match status" value="1"/>
</dbReference>
<comment type="caution">
    <text evidence="2">The sequence shown here is derived from an EMBL/GenBank/DDBJ whole genome shotgun (WGS) entry which is preliminary data.</text>
</comment>
<dbReference type="Gene3D" id="3.90.180.10">
    <property type="entry name" value="Medium-chain alcohol dehydrogenases, catalytic domain"/>
    <property type="match status" value="1"/>
</dbReference>
<name>A0A8J3D5N9_9BACT</name>
<evidence type="ECO:0000313" key="3">
    <source>
        <dbReference type="Proteomes" id="UP000598271"/>
    </source>
</evidence>
<feature type="domain" description="Enoyl reductase (ER)" evidence="1">
    <location>
        <begin position="10"/>
        <end position="310"/>
    </location>
</feature>
<dbReference type="Proteomes" id="UP000598271">
    <property type="component" value="Unassembled WGS sequence"/>
</dbReference>
<dbReference type="SMART" id="SM00829">
    <property type="entry name" value="PKS_ER"/>
    <property type="match status" value="1"/>
</dbReference>
<dbReference type="SUPFAM" id="SSF50129">
    <property type="entry name" value="GroES-like"/>
    <property type="match status" value="1"/>
</dbReference>
<reference evidence="2 3" key="1">
    <citation type="journal article" date="2014" name="Int. J. Syst. Evol. Microbiol.">
        <title>Complete genome sequence of Corynebacterium casei LMG S-19264T (=DSM 44701T), isolated from a smear-ripened cheese.</title>
        <authorList>
            <consortium name="US DOE Joint Genome Institute (JGI-PGF)"/>
            <person name="Walter F."/>
            <person name="Albersmeier A."/>
            <person name="Kalinowski J."/>
            <person name="Ruckert C."/>
        </authorList>
    </citation>
    <scope>NUCLEOTIDE SEQUENCE [LARGE SCALE GENOMIC DNA]</scope>
    <source>
        <strain evidence="2 3">KCTC 12866</strain>
    </source>
</reference>
<dbReference type="InterPro" id="IPR050700">
    <property type="entry name" value="YIM1/Zinc_Alcohol_DH_Fams"/>
</dbReference>
<dbReference type="InterPro" id="IPR036291">
    <property type="entry name" value="NAD(P)-bd_dom_sf"/>
</dbReference>
<evidence type="ECO:0000313" key="2">
    <source>
        <dbReference type="EMBL" id="GHB78564.1"/>
    </source>
</evidence>
<evidence type="ECO:0000259" key="1">
    <source>
        <dbReference type="SMART" id="SM00829"/>
    </source>
</evidence>
<dbReference type="Pfam" id="PF13602">
    <property type="entry name" value="ADH_zinc_N_2"/>
    <property type="match status" value="1"/>
</dbReference>
<dbReference type="InterPro" id="IPR013154">
    <property type="entry name" value="ADH-like_N"/>
</dbReference>
<dbReference type="EMBL" id="BMXF01000003">
    <property type="protein sequence ID" value="GHB78564.1"/>
    <property type="molecule type" value="Genomic_DNA"/>
</dbReference>
<dbReference type="InterPro" id="IPR011032">
    <property type="entry name" value="GroES-like_sf"/>
</dbReference>
<dbReference type="AlphaFoldDB" id="A0A8J3D5N9"/>
<dbReference type="PANTHER" id="PTHR11695:SF294">
    <property type="entry name" value="RETICULON-4-INTERACTING PROTEIN 1, MITOCHONDRIAL"/>
    <property type="match status" value="1"/>
</dbReference>
<accession>A0A8J3D5N9</accession>
<dbReference type="Pfam" id="PF08240">
    <property type="entry name" value="ADH_N"/>
    <property type="match status" value="1"/>
</dbReference>
<proteinExistence type="predicted"/>
<gene>
    <name evidence="2" type="ORF">GCM10007390_36100</name>
</gene>
<dbReference type="SUPFAM" id="SSF51735">
    <property type="entry name" value="NAD(P)-binding Rossmann-fold domains"/>
    <property type="match status" value="1"/>
</dbReference>
<protein>
    <submittedName>
        <fullName evidence="2">NADPH:quinone reductase</fullName>
    </submittedName>
</protein>